<dbReference type="AlphaFoldDB" id="A0A9W7AS45"/>
<dbReference type="EMBL" id="BRXY01000184">
    <property type="protein sequence ID" value="GMH74985.1"/>
    <property type="molecule type" value="Genomic_DNA"/>
</dbReference>
<dbReference type="SUPFAM" id="SSF53067">
    <property type="entry name" value="Actin-like ATPase domain"/>
    <property type="match status" value="2"/>
</dbReference>
<keyword evidence="2" id="KW-0808">Transferase</keyword>
<comment type="similarity">
    <text evidence="1">Belongs to the FGGY kinase family.</text>
</comment>
<dbReference type="InterPro" id="IPR043129">
    <property type="entry name" value="ATPase_NBD"/>
</dbReference>
<dbReference type="GO" id="GO:0005829">
    <property type="term" value="C:cytosol"/>
    <property type="evidence" value="ECO:0007669"/>
    <property type="project" value="TreeGrafter"/>
</dbReference>
<keyword evidence="3" id="KW-0418">Kinase</keyword>
<evidence type="ECO:0000256" key="2">
    <source>
        <dbReference type="ARBA" id="ARBA00022679"/>
    </source>
</evidence>
<dbReference type="GO" id="GO:0004856">
    <property type="term" value="F:D-xylulokinase activity"/>
    <property type="evidence" value="ECO:0007669"/>
    <property type="project" value="TreeGrafter"/>
</dbReference>
<evidence type="ECO:0000259" key="5">
    <source>
        <dbReference type="Pfam" id="PF00370"/>
    </source>
</evidence>
<dbReference type="PANTHER" id="PTHR10196">
    <property type="entry name" value="SUGAR KINASE"/>
    <property type="match status" value="1"/>
</dbReference>
<dbReference type="Gene3D" id="3.30.420.40">
    <property type="match status" value="2"/>
</dbReference>
<keyword evidence="7" id="KW-1185">Reference proteome</keyword>
<evidence type="ECO:0000256" key="1">
    <source>
        <dbReference type="ARBA" id="ARBA00009156"/>
    </source>
</evidence>
<keyword evidence="4" id="KW-0812">Transmembrane</keyword>
<dbReference type="GO" id="GO:0005997">
    <property type="term" value="P:xylulose metabolic process"/>
    <property type="evidence" value="ECO:0007669"/>
    <property type="project" value="TreeGrafter"/>
</dbReference>
<dbReference type="Proteomes" id="UP001165085">
    <property type="component" value="Unassembled WGS sequence"/>
</dbReference>
<dbReference type="PANTHER" id="PTHR10196:SF57">
    <property type="entry name" value="XYLULOSE KINASE"/>
    <property type="match status" value="1"/>
</dbReference>
<evidence type="ECO:0000313" key="7">
    <source>
        <dbReference type="Proteomes" id="UP001165085"/>
    </source>
</evidence>
<protein>
    <recommendedName>
        <fullName evidence="5">Carbohydrate kinase FGGY N-terminal domain-containing protein</fullName>
    </recommendedName>
</protein>
<name>A0A9W7AS45_9STRA</name>
<evidence type="ECO:0000313" key="6">
    <source>
        <dbReference type="EMBL" id="GMH74985.1"/>
    </source>
</evidence>
<dbReference type="InterPro" id="IPR018484">
    <property type="entry name" value="FGGY_N"/>
</dbReference>
<keyword evidence="4" id="KW-1133">Transmembrane helix</keyword>
<dbReference type="Pfam" id="PF00370">
    <property type="entry name" value="FGGY_N"/>
    <property type="match status" value="1"/>
</dbReference>
<dbReference type="OrthoDB" id="1728974at2759"/>
<evidence type="ECO:0000256" key="4">
    <source>
        <dbReference type="SAM" id="Phobius"/>
    </source>
</evidence>
<reference evidence="7" key="1">
    <citation type="journal article" date="2023" name="Commun. Biol.">
        <title>Genome analysis of Parmales, the sister group of diatoms, reveals the evolutionary specialization of diatoms from phago-mixotrophs to photoautotrophs.</title>
        <authorList>
            <person name="Ban H."/>
            <person name="Sato S."/>
            <person name="Yoshikawa S."/>
            <person name="Yamada K."/>
            <person name="Nakamura Y."/>
            <person name="Ichinomiya M."/>
            <person name="Sato N."/>
            <person name="Blanc-Mathieu R."/>
            <person name="Endo H."/>
            <person name="Kuwata A."/>
            <person name="Ogata H."/>
        </authorList>
    </citation>
    <scope>NUCLEOTIDE SEQUENCE [LARGE SCALE GENOMIC DNA]</scope>
    <source>
        <strain evidence="7">NIES 3701</strain>
    </source>
</reference>
<evidence type="ECO:0000256" key="3">
    <source>
        <dbReference type="ARBA" id="ARBA00022777"/>
    </source>
</evidence>
<comment type="caution">
    <text evidence="6">The sequence shown here is derived from an EMBL/GenBank/DDBJ whole genome shotgun (WGS) entry which is preliminary data.</text>
</comment>
<feature type="transmembrane region" description="Helical" evidence="4">
    <location>
        <begin position="550"/>
        <end position="570"/>
    </location>
</feature>
<proteinExistence type="inferred from homology"/>
<gene>
    <name evidence="6" type="ORF">TrST_g8497</name>
</gene>
<feature type="domain" description="Carbohydrate kinase FGGY N-terminal" evidence="5">
    <location>
        <begin position="154"/>
        <end position="285"/>
    </location>
</feature>
<organism evidence="6 7">
    <name type="scientific">Triparma strigata</name>
    <dbReference type="NCBI Taxonomy" id="1606541"/>
    <lineage>
        <taxon>Eukaryota</taxon>
        <taxon>Sar</taxon>
        <taxon>Stramenopiles</taxon>
        <taxon>Ochrophyta</taxon>
        <taxon>Bolidophyceae</taxon>
        <taxon>Parmales</taxon>
        <taxon>Triparmaceae</taxon>
        <taxon>Triparma</taxon>
    </lineage>
</organism>
<accession>A0A9W7AS45</accession>
<sequence>MGIPAKPTRAPKSYLGLDLSTQSLTLTLLSQPSNSAFAVETFTTSVNFEKDCGDSGLGDDGTQDASVWLKAFDLLSERLRSNKVWDRLRSTVVAVSFSAQQHGTCWMRSPSSVPFPSSSFSEFKDLFATTTSPIWLHSLASGMLEEMNVEHPSASLPTGCALTSRFSGPVIAYYLRNKKDVYDASSRIMLITEFMLYMCTGKDFSVIDESDAAGTNMFDLEKRAWCSEVCSVLFGDKEDEVRAKVASTVCTGTHVLGKPCSFFAEKMGIPETATVVIGTGDNPSSFCSSKLARNELIISLGTSDTVLGLVPSLTSKTSTTLSNFRDPRTSSSYVRMLCFSNGGKLRESYCQKYASHSWKSFSESAQKHSTQWNLHCSVPEITPSLPPGLYTSGPIPPPLQIPTLIKTRVHSMYLHSLRCSMHDSSISRVLVTGGGSQSEGILKEISRVFGCSVYVQDGSSGGASYGAAVRAMHGREKVERGGSFNEICGKTVERGWRKFCEEEGVGEEEAIRVREDYARFEDSIVARCRSSEEAEGRKEDNAKSDEGNGGSWWIGAGLAVVVGIGVYFWVKRGKK</sequence>
<keyword evidence="4" id="KW-0472">Membrane</keyword>